<dbReference type="SMART" id="SM00490">
    <property type="entry name" value="HELICc"/>
    <property type="match status" value="1"/>
</dbReference>
<evidence type="ECO:0000256" key="7">
    <source>
        <dbReference type="ARBA" id="ARBA00023204"/>
    </source>
</evidence>
<dbReference type="GO" id="GO:0016787">
    <property type="term" value="F:hydrolase activity"/>
    <property type="evidence" value="ECO:0007669"/>
    <property type="project" value="UniProtKB-KW"/>
</dbReference>
<organism evidence="11 12">
    <name type="scientific">Candidatus Uhrbacteria bacterium CG10_big_fil_rev_8_21_14_0_10_50_16</name>
    <dbReference type="NCBI Taxonomy" id="1975039"/>
    <lineage>
        <taxon>Bacteria</taxon>
        <taxon>Candidatus Uhriibacteriota</taxon>
    </lineage>
</organism>
<dbReference type="SUPFAM" id="SSF52540">
    <property type="entry name" value="P-loop containing nucleoside triphosphate hydrolases"/>
    <property type="match status" value="2"/>
</dbReference>
<keyword evidence="3" id="KW-0378">Hydrolase</keyword>
<dbReference type="EMBL" id="PCYM01000010">
    <property type="protein sequence ID" value="PIR47296.1"/>
    <property type="molecule type" value="Genomic_DNA"/>
</dbReference>
<evidence type="ECO:0000256" key="6">
    <source>
        <dbReference type="ARBA" id="ARBA00023125"/>
    </source>
</evidence>
<keyword evidence="5" id="KW-0067">ATP-binding</keyword>
<keyword evidence="7" id="KW-0234">DNA repair</keyword>
<reference evidence="11 12" key="1">
    <citation type="submission" date="2017-09" db="EMBL/GenBank/DDBJ databases">
        <title>Depth-based differentiation of microbial function through sediment-hosted aquifers and enrichment of novel symbionts in the deep terrestrial subsurface.</title>
        <authorList>
            <person name="Probst A.J."/>
            <person name="Ladd B."/>
            <person name="Jarett J.K."/>
            <person name="Geller-Mcgrath D.E."/>
            <person name="Sieber C.M."/>
            <person name="Emerson J.B."/>
            <person name="Anantharaman K."/>
            <person name="Thomas B.C."/>
            <person name="Malmstrom R."/>
            <person name="Stieglmeier M."/>
            <person name="Klingl A."/>
            <person name="Woyke T."/>
            <person name="Ryan C.M."/>
            <person name="Banfield J.F."/>
        </authorList>
    </citation>
    <scope>NUCLEOTIDE SEQUENCE [LARGE SCALE GENOMIC DNA]</scope>
    <source>
        <strain evidence="11">CG10_big_fil_rev_8_21_14_0_10_50_16</strain>
    </source>
</reference>
<accession>A0A2H0RLJ2</accession>
<keyword evidence="6" id="KW-0238">DNA-binding</keyword>
<keyword evidence="2" id="KW-0227">DNA damage</keyword>
<dbReference type="Pfam" id="PF00271">
    <property type="entry name" value="Helicase_C"/>
    <property type="match status" value="1"/>
</dbReference>
<dbReference type="Pfam" id="PF00270">
    <property type="entry name" value="DEAD"/>
    <property type="match status" value="1"/>
</dbReference>
<dbReference type="Pfam" id="PF17191">
    <property type="entry name" value="RecG_wedge"/>
    <property type="match status" value="1"/>
</dbReference>
<evidence type="ECO:0000256" key="2">
    <source>
        <dbReference type="ARBA" id="ARBA00022763"/>
    </source>
</evidence>
<dbReference type="InterPro" id="IPR033454">
    <property type="entry name" value="RecG_wedge"/>
</dbReference>
<protein>
    <recommendedName>
        <fullName evidence="8">Probable DNA 3'-5' helicase RecG</fullName>
    </recommendedName>
</protein>
<comment type="caution">
    <text evidence="11">The sequence shown here is derived from an EMBL/GenBank/DDBJ whole genome shotgun (WGS) entry which is preliminary data.</text>
</comment>
<dbReference type="SUPFAM" id="SSF50249">
    <property type="entry name" value="Nucleic acid-binding proteins"/>
    <property type="match status" value="1"/>
</dbReference>
<evidence type="ECO:0000256" key="4">
    <source>
        <dbReference type="ARBA" id="ARBA00022806"/>
    </source>
</evidence>
<name>A0A2H0RLJ2_9BACT</name>
<evidence type="ECO:0000313" key="12">
    <source>
        <dbReference type="Proteomes" id="UP000230084"/>
    </source>
</evidence>
<evidence type="ECO:0000256" key="5">
    <source>
        <dbReference type="ARBA" id="ARBA00022840"/>
    </source>
</evidence>
<feature type="domain" description="Helicase C-terminal" evidence="10">
    <location>
        <begin position="459"/>
        <end position="624"/>
    </location>
</feature>
<dbReference type="GO" id="GO:0005524">
    <property type="term" value="F:ATP binding"/>
    <property type="evidence" value="ECO:0007669"/>
    <property type="project" value="UniProtKB-KW"/>
</dbReference>
<evidence type="ECO:0000259" key="10">
    <source>
        <dbReference type="PROSITE" id="PS51194"/>
    </source>
</evidence>
<dbReference type="InterPro" id="IPR001650">
    <property type="entry name" value="Helicase_C-like"/>
</dbReference>
<dbReference type="CDD" id="cd04488">
    <property type="entry name" value="RecG_wedge_OBF"/>
    <property type="match status" value="1"/>
</dbReference>
<dbReference type="Proteomes" id="UP000230084">
    <property type="component" value="Unassembled WGS sequence"/>
</dbReference>
<dbReference type="NCBIfam" id="NF008165">
    <property type="entry name" value="PRK10917.1-3"/>
    <property type="match status" value="1"/>
</dbReference>
<dbReference type="InterPro" id="IPR045562">
    <property type="entry name" value="RecG_dom3_C"/>
</dbReference>
<gene>
    <name evidence="11" type="ORF">COV06_04415</name>
</gene>
<evidence type="ECO:0000259" key="9">
    <source>
        <dbReference type="PROSITE" id="PS51192"/>
    </source>
</evidence>
<dbReference type="PANTHER" id="PTHR47964">
    <property type="entry name" value="ATP-DEPENDENT DNA HELICASE HOMOLOG RECG, CHLOROPLASTIC"/>
    <property type="match status" value="1"/>
</dbReference>
<dbReference type="GO" id="GO:0006281">
    <property type="term" value="P:DNA repair"/>
    <property type="evidence" value="ECO:0007669"/>
    <property type="project" value="UniProtKB-KW"/>
</dbReference>
<keyword evidence="1" id="KW-0547">Nucleotide-binding</keyword>
<dbReference type="PANTHER" id="PTHR47964:SF1">
    <property type="entry name" value="ATP-DEPENDENT DNA HELICASE HOMOLOG RECG, CHLOROPLASTIC"/>
    <property type="match status" value="1"/>
</dbReference>
<dbReference type="InterPro" id="IPR047112">
    <property type="entry name" value="RecG/Mfd"/>
</dbReference>
<dbReference type="PROSITE" id="PS51194">
    <property type="entry name" value="HELICASE_CTER"/>
    <property type="match status" value="1"/>
</dbReference>
<dbReference type="InterPro" id="IPR011545">
    <property type="entry name" value="DEAD/DEAH_box_helicase_dom"/>
</dbReference>
<evidence type="ECO:0000313" key="11">
    <source>
        <dbReference type="EMBL" id="PIR47296.1"/>
    </source>
</evidence>
<dbReference type="SMART" id="SM00487">
    <property type="entry name" value="DEXDc"/>
    <property type="match status" value="1"/>
</dbReference>
<dbReference type="GO" id="GO:0003677">
    <property type="term" value="F:DNA binding"/>
    <property type="evidence" value="ECO:0007669"/>
    <property type="project" value="UniProtKB-KW"/>
</dbReference>
<dbReference type="Gene3D" id="2.40.50.140">
    <property type="entry name" value="Nucleic acid-binding proteins"/>
    <property type="match status" value="1"/>
</dbReference>
<dbReference type="InterPro" id="IPR014001">
    <property type="entry name" value="Helicase_ATP-bd"/>
</dbReference>
<dbReference type="Pfam" id="PF19833">
    <property type="entry name" value="RecG_dom3_C"/>
    <property type="match status" value="1"/>
</dbReference>
<dbReference type="InterPro" id="IPR027417">
    <property type="entry name" value="P-loop_NTPase"/>
</dbReference>
<evidence type="ECO:0000256" key="1">
    <source>
        <dbReference type="ARBA" id="ARBA00022741"/>
    </source>
</evidence>
<dbReference type="GO" id="GO:0003678">
    <property type="term" value="F:DNA helicase activity"/>
    <property type="evidence" value="ECO:0007669"/>
    <property type="project" value="TreeGrafter"/>
</dbReference>
<dbReference type="Gene3D" id="3.40.50.300">
    <property type="entry name" value="P-loop containing nucleotide triphosphate hydrolases"/>
    <property type="match status" value="2"/>
</dbReference>
<dbReference type="PROSITE" id="PS51192">
    <property type="entry name" value="HELICASE_ATP_BIND_1"/>
    <property type="match status" value="1"/>
</dbReference>
<keyword evidence="4 11" id="KW-0347">Helicase</keyword>
<evidence type="ECO:0000256" key="8">
    <source>
        <dbReference type="ARBA" id="ARBA00049819"/>
    </source>
</evidence>
<feature type="domain" description="Helicase ATP-binding" evidence="9">
    <location>
        <begin position="272"/>
        <end position="440"/>
    </location>
</feature>
<dbReference type="InterPro" id="IPR012340">
    <property type="entry name" value="NA-bd_OB-fold"/>
</dbReference>
<sequence length="684" mass="75242">MLNDLVTNLPGIGPKLNKAYAYLGIQTIRDLLFAFPLRYEDYREVKGIADVEPGAATTIKGTVTSVRSRRSPRKKMVLTEATIEDGTGTILAVWFHQPYIAKMLKTGDYLSLSGKIDDGYGLSIVNPQFEKCSPMSQTMHTGRLVPIYSTAGQMAQKGRRGVVQQALAASGELEEWLPSWVMSRYDLHALKDAVPVLHFPEAQDAWQKAVRRMKMGELVLHQLGHVQAKKLIELSVARVIPFQESRIQSLVASLPFALTGAQKKAVFAALKDLESGRPMHRLLEGDVGAGKTVVAAAVIDHVVASGLQTAYLAPTEILAVQQAMSLLETLGDRASVALLTSGYQELNGVTSTRKQVLDAIVDGRVNVIVGTHALLSGDVQIPDLSLVIIDEQHRFGVDQRKKLLLPDAHGSTPHLFSMTATPIPRTLAMALYGDMSISILDELPPGRGAVETVLLRPEQDAQAYSLIGEKIRQGEQAFVVCPFIEESESSDAESVTNLVQKLREGILNVFTIEALHGKMKSKEKEEVMRRFRSGEIHILVATTVIEVGVNIPNATTIFIEGAERFGLAQLHQLRGRVRRSSATATCFLHPTSMSGTTKERLRAMVDFDNGFQLAEIDLRLRGPGDKYGTRQSGLPEFEFASLADHALIAQAREIAEQILDEDPTLEHYTQLAIEFERFTERLRG</sequence>
<dbReference type="AlphaFoldDB" id="A0A2H0RLJ2"/>
<evidence type="ECO:0000256" key="3">
    <source>
        <dbReference type="ARBA" id="ARBA00022801"/>
    </source>
</evidence>
<proteinExistence type="predicted"/>
<dbReference type="NCBIfam" id="NF008168">
    <property type="entry name" value="PRK10917.2-2"/>
    <property type="match status" value="1"/>
</dbReference>